<name>A0A2T2YE33_9BACT</name>
<dbReference type="EMBL" id="PYFT01000001">
    <property type="protein sequence ID" value="PSR53770.1"/>
    <property type="molecule type" value="Genomic_DNA"/>
</dbReference>
<dbReference type="InterPro" id="IPR011008">
    <property type="entry name" value="Dimeric_a/b-barrel"/>
</dbReference>
<dbReference type="AlphaFoldDB" id="A0A2T2YE33"/>
<dbReference type="Pfam" id="PF03992">
    <property type="entry name" value="ABM"/>
    <property type="match status" value="1"/>
</dbReference>
<accession>A0A2T2YE33</accession>
<feature type="domain" description="ABM" evidence="1">
    <location>
        <begin position="9"/>
        <end position="70"/>
    </location>
</feature>
<evidence type="ECO:0000313" key="3">
    <source>
        <dbReference type="Proteomes" id="UP000240357"/>
    </source>
</evidence>
<keyword evidence="3" id="KW-1185">Reference proteome</keyword>
<dbReference type="InterPro" id="IPR007138">
    <property type="entry name" value="ABM_dom"/>
</dbReference>
<comment type="caution">
    <text evidence="2">The sequence shown here is derived from an EMBL/GenBank/DDBJ whole genome shotgun (WGS) entry which is preliminary data.</text>
</comment>
<organism evidence="2 3">
    <name type="scientific">Adhaeribacter arboris</name>
    <dbReference type="NCBI Taxonomy" id="2072846"/>
    <lineage>
        <taxon>Bacteria</taxon>
        <taxon>Pseudomonadati</taxon>
        <taxon>Bacteroidota</taxon>
        <taxon>Cytophagia</taxon>
        <taxon>Cytophagales</taxon>
        <taxon>Hymenobacteraceae</taxon>
        <taxon>Adhaeribacter</taxon>
    </lineage>
</organism>
<gene>
    <name evidence="2" type="ORF">AHMF7605_09660</name>
</gene>
<dbReference type="Gene3D" id="3.30.70.100">
    <property type="match status" value="1"/>
</dbReference>
<sequence>MTKQVQYTVELTIAPGKIEEFRKMMQSFLEAIQSQEPDTNAFQIYLNEAESKAYLVEWFQHSEAVLAHFANVGPMLPELLAIAPITRFEVFGNLSKEAEEAVKALGATILPYHAGFIRE</sequence>
<dbReference type="Proteomes" id="UP000240357">
    <property type="component" value="Unassembled WGS sequence"/>
</dbReference>
<evidence type="ECO:0000259" key="1">
    <source>
        <dbReference type="Pfam" id="PF03992"/>
    </source>
</evidence>
<proteinExistence type="predicted"/>
<reference evidence="2 3" key="1">
    <citation type="submission" date="2018-03" db="EMBL/GenBank/DDBJ databases">
        <title>Adhaeribacter sp. HMF7605 Genome sequencing and assembly.</title>
        <authorList>
            <person name="Kang H."/>
            <person name="Kang J."/>
            <person name="Cha I."/>
            <person name="Kim H."/>
            <person name="Joh K."/>
        </authorList>
    </citation>
    <scope>NUCLEOTIDE SEQUENCE [LARGE SCALE GENOMIC DNA]</scope>
    <source>
        <strain evidence="2 3">HMF7605</strain>
    </source>
</reference>
<protein>
    <recommendedName>
        <fullName evidence="1">ABM domain-containing protein</fullName>
    </recommendedName>
</protein>
<dbReference type="OrthoDB" id="1447238at2"/>
<dbReference type="SUPFAM" id="SSF54909">
    <property type="entry name" value="Dimeric alpha+beta barrel"/>
    <property type="match status" value="1"/>
</dbReference>
<dbReference type="RefSeq" id="WP_106928731.1">
    <property type="nucleotide sequence ID" value="NZ_PYFT01000001.1"/>
</dbReference>
<evidence type="ECO:0000313" key="2">
    <source>
        <dbReference type="EMBL" id="PSR53770.1"/>
    </source>
</evidence>